<dbReference type="InterPro" id="IPR001107">
    <property type="entry name" value="Band_7"/>
</dbReference>
<dbReference type="KEGG" id="wna:KA717_23295"/>
<feature type="domain" description="Band 7" evidence="1">
    <location>
        <begin position="11"/>
        <end position="174"/>
    </location>
</feature>
<dbReference type="CDD" id="cd03401">
    <property type="entry name" value="SPFH_prohibitin"/>
    <property type="match status" value="1"/>
</dbReference>
<dbReference type="EMBL" id="CP073041">
    <property type="protein sequence ID" value="UXE58915.1"/>
    <property type="molecule type" value="Genomic_DNA"/>
</dbReference>
<name>A0A977PUR4_9CYAN</name>
<reference evidence="2" key="1">
    <citation type="submission" date="2021-04" db="EMBL/GenBank/DDBJ databases">
        <title>Genome sequence of Woronichinia naegeliana from Washington state freshwater lake bloom.</title>
        <authorList>
            <person name="Dreher T.W."/>
        </authorList>
    </citation>
    <scope>NUCLEOTIDE SEQUENCE</scope>
    <source>
        <strain evidence="2">WA131</strain>
    </source>
</reference>
<dbReference type="PRINTS" id="PR00679">
    <property type="entry name" value="PROHIBITIN"/>
</dbReference>
<dbReference type="GO" id="GO:0016020">
    <property type="term" value="C:membrane"/>
    <property type="evidence" value="ECO:0007669"/>
    <property type="project" value="InterPro"/>
</dbReference>
<proteinExistence type="predicted"/>
<dbReference type="PANTHER" id="PTHR23222">
    <property type="entry name" value="PROHIBITIN"/>
    <property type="match status" value="1"/>
</dbReference>
<dbReference type="Gene3D" id="3.30.479.30">
    <property type="entry name" value="Band 7 domain"/>
    <property type="match status" value="1"/>
</dbReference>
<dbReference type="Proteomes" id="UP001065613">
    <property type="component" value="Chromosome"/>
</dbReference>
<dbReference type="InterPro" id="IPR000163">
    <property type="entry name" value="Prohibitin"/>
</dbReference>
<organism evidence="2">
    <name type="scientific">Woronichinia naegeliana WA131</name>
    <dbReference type="NCBI Taxonomy" id="2824559"/>
    <lineage>
        <taxon>Bacteria</taxon>
        <taxon>Bacillati</taxon>
        <taxon>Cyanobacteriota</taxon>
        <taxon>Cyanophyceae</taxon>
        <taxon>Synechococcales</taxon>
        <taxon>Coelosphaeriaceae</taxon>
        <taxon>Woronichinia</taxon>
    </lineage>
</organism>
<dbReference type="InterPro" id="IPR036013">
    <property type="entry name" value="Band_7/SPFH_dom_sf"/>
</dbReference>
<dbReference type="AlphaFoldDB" id="A0A977PUR4"/>
<gene>
    <name evidence="2" type="ORF">KA717_23295</name>
</gene>
<dbReference type="PANTHER" id="PTHR23222:SF0">
    <property type="entry name" value="PROHIBITIN 1"/>
    <property type="match status" value="1"/>
</dbReference>
<sequence length="259" mass="29330">MTLLILAIISTFFVVIPAGKRGVLMEFGQVKEVILAEGLHPLIPVVNTVEKLSVRVQKQEIIVQAACQDLQNISLEVALNWHLDANKIYLIFQQIGNQNQIIDKIINPSLSEVIKSVTAQYTAEEMITQRSQVKTEVDTKLRDRLKIYHILMDDLSFLNIHFSDRFQEAVEAKQIAEQEARRAGFIAQKALKKAEAKVNLAKGEAEANRLIQASLTPEILQRQTLKKWNGHLPLIVDSGSQKILDINELIKYSQYSQSY</sequence>
<dbReference type="SUPFAM" id="SSF117892">
    <property type="entry name" value="Band 7/SPFH domain"/>
    <property type="match status" value="1"/>
</dbReference>
<dbReference type="Pfam" id="PF01145">
    <property type="entry name" value="Band_7"/>
    <property type="match status" value="1"/>
</dbReference>
<protein>
    <submittedName>
        <fullName evidence="2">Prohibitin family protein</fullName>
    </submittedName>
</protein>
<dbReference type="SMART" id="SM00244">
    <property type="entry name" value="PHB"/>
    <property type="match status" value="1"/>
</dbReference>
<evidence type="ECO:0000313" key="2">
    <source>
        <dbReference type="EMBL" id="UXE58915.1"/>
    </source>
</evidence>
<evidence type="ECO:0000259" key="1">
    <source>
        <dbReference type="SMART" id="SM00244"/>
    </source>
</evidence>
<accession>A0A977PUR4</accession>